<reference evidence="2 3" key="1">
    <citation type="submission" date="2023-07" db="EMBL/GenBank/DDBJ databases">
        <title>Genomic Encyclopedia of Type Strains, Phase IV (KMG-IV): sequencing the most valuable type-strain genomes for metagenomic binning, comparative biology and taxonomic classification.</title>
        <authorList>
            <person name="Goeker M."/>
        </authorList>
    </citation>
    <scope>NUCLEOTIDE SEQUENCE [LARGE SCALE GENOMIC DNA]</scope>
    <source>
        <strain evidence="2 3">DSM 19154</strain>
    </source>
</reference>
<feature type="transmembrane region" description="Helical" evidence="1">
    <location>
        <begin position="6"/>
        <end position="30"/>
    </location>
</feature>
<keyword evidence="1" id="KW-0812">Transmembrane</keyword>
<evidence type="ECO:0008006" key="4">
    <source>
        <dbReference type="Google" id="ProtNLM"/>
    </source>
</evidence>
<protein>
    <recommendedName>
        <fullName evidence="4">DUF2953 domain-containing protein</fullName>
    </recommendedName>
</protein>
<name>A0ABT9YKK6_9BACI</name>
<dbReference type="EMBL" id="JAUSUA010000004">
    <property type="protein sequence ID" value="MDQ0208123.1"/>
    <property type="molecule type" value="Genomic_DNA"/>
</dbReference>
<dbReference type="RefSeq" id="WP_306983937.1">
    <property type="nucleotide sequence ID" value="NZ_JAUSUA010000004.1"/>
</dbReference>
<evidence type="ECO:0000256" key="1">
    <source>
        <dbReference type="SAM" id="Phobius"/>
    </source>
</evidence>
<evidence type="ECO:0000313" key="3">
    <source>
        <dbReference type="Proteomes" id="UP001225034"/>
    </source>
</evidence>
<sequence>MTWLIITFIVCVILICVWFVRMKIDLYYAYLHKEQKLKMKVTIFSFTIYSYTVPSVKVGEDGVVMKEQTKSTTSTKRKKKRLSLMEFFQHFQQTQEWISYLIRLHVSVHPMLKNIKVHNVQWNTEFGLHDAAYTAQATGYIWSIKGTLFGLLSQYVTMKKLPVLAVAPMYQKNVAHTELTCMFSFRVGHAIYAGITVLRHWRQRPRPLQQQNVQAKQT</sequence>
<dbReference type="Proteomes" id="UP001225034">
    <property type="component" value="Unassembled WGS sequence"/>
</dbReference>
<keyword evidence="1" id="KW-1133">Transmembrane helix</keyword>
<dbReference type="InterPro" id="IPR021338">
    <property type="entry name" value="DUF2953"/>
</dbReference>
<accession>A0ABT9YKK6</accession>
<comment type="caution">
    <text evidence="2">The sequence shown here is derived from an EMBL/GenBank/DDBJ whole genome shotgun (WGS) entry which is preliminary data.</text>
</comment>
<organism evidence="2 3">
    <name type="scientific">Alkalicoccobacillus murimartini</name>
    <dbReference type="NCBI Taxonomy" id="171685"/>
    <lineage>
        <taxon>Bacteria</taxon>
        <taxon>Bacillati</taxon>
        <taxon>Bacillota</taxon>
        <taxon>Bacilli</taxon>
        <taxon>Bacillales</taxon>
        <taxon>Bacillaceae</taxon>
        <taxon>Alkalicoccobacillus</taxon>
    </lineage>
</organism>
<keyword evidence="1" id="KW-0472">Membrane</keyword>
<dbReference type="Pfam" id="PF11167">
    <property type="entry name" value="DUF2953"/>
    <property type="match status" value="1"/>
</dbReference>
<gene>
    <name evidence="2" type="ORF">J2S05_002932</name>
</gene>
<keyword evidence="3" id="KW-1185">Reference proteome</keyword>
<evidence type="ECO:0000313" key="2">
    <source>
        <dbReference type="EMBL" id="MDQ0208123.1"/>
    </source>
</evidence>
<proteinExistence type="predicted"/>